<evidence type="ECO:0000313" key="1">
    <source>
        <dbReference type="EMBL" id="MBP2179480.1"/>
    </source>
</evidence>
<accession>A0ABS4PKQ5</accession>
<dbReference type="Proteomes" id="UP000741013">
    <property type="component" value="Unassembled WGS sequence"/>
</dbReference>
<reference evidence="1 2" key="1">
    <citation type="submission" date="2021-03" db="EMBL/GenBank/DDBJ databases">
        <title>Sequencing the genomes of 1000 actinobacteria strains.</title>
        <authorList>
            <person name="Klenk H.-P."/>
        </authorList>
    </citation>
    <scope>NUCLEOTIDE SEQUENCE [LARGE SCALE GENOMIC DNA]</scope>
    <source>
        <strain evidence="1 2">DSM 45510</strain>
    </source>
</reference>
<comment type="caution">
    <text evidence="1">The sequence shown here is derived from an EMBL/GenBank/DDBJ whole genome shotgun (WGS) entry which is preliminary data.</text>
</comment>
<dbReference type="EMBL" id="JAGGMS010000001">
    <property type="protein sequence ID" value="MBP2179480.1"/>
    <property type="molecule type" value="Genomic_DNA"/>
</dbReference>
<dbReference type="RefSeq" id="WP_209663188.1">
    <property type="nucleotide sequence ID" value="NZ_JAGGMS010000001.1"/>
</dbReference>
<sequence length="90" mass="9585">MRPIEFVELRGDPVADGESVRLAGRCYQGPIQVGDVFTEAAGQEVRLRVDGILFYGKPVPELHPSESGQLTLTGDGLEHVVAGVSLRGAP</sequence>
<dbReference type="InterPro" id="IPR009000">
    <property type="entry name" value="Transl_B-barrel_sf"/>
</dbReference>
<organism evidence="1 2">
    <name type="scientific">Amycolatopsis magusensis</name>
    <dbReference type="NCBI Taxonomy" id="882444"/>
    <lineage>
        <taxon>Bacteria</taxon>
        <taxon>Bacillati</taxon>
        <taxon>Actinomycetota</taxon>
        <taxon>Actinomycetes</taxon>
        <taxon>Pseudonocardiales</taxon>
        <taxon>Pseudonocardiaceae</taxon>
        <taxon>Amycolatopsis</taxon>
    </lineage>
</organism>
<gene>
    <name evidence="1" type="ORF">JOM49_001006</name>
</gene>
<protein>
    <submittedName>
        <fullName evidence="1">Uncharacterized protein</fullName>
    </submittedName>
</protein>
<keyword evidence="2" id="KW-1185">Reference proteome</keyword>
<proteinExistence type="predicted"/>
<dbReference type="SUPFAM" id="SSF50447">
    <property type="entry name" value="Translation proteins"/>
    <property type="match status" value="1"/>
</dbReference>
<evidence type="ECO:0000313" key="2">
    <source>
        <dbReference type="Proteomes" id="UP000741013"/>
    </source>
</evidence>
<name>A0ABS4PKQ5_9PSEU</name>